<sequence>MPPGAVARAYRFNPLDLYEMFCLEPYAWHPSEYATLTDYQIEHQYIRSNRKRAEQIERDRKGLPPLMEPGRPDESEAYVPKRDMVNGLMKDGWKVADAEKCHADYTEKWIAAYGPVPVTS</sequence>
<dbReference type="Proteomes" id="UP000214646">
    <property type="component" value="Unassembled WGS sequence"/>
</dbReference>
<feature type="region of interest" description="Disordered" evidence="1">
    <location>
        <begin position="52"/>
        <end position="77"/>
    </location>
</feature>
<reference evidence="3" key="1">
    <citation type="submission" date="2017-06" db="EMBL/GenBank/DDBJ databases">
        <title>Genome analysis of Fimbriiglobus ruber SP5, the first member of the order Planctomycetales with confirmed chitinolytic capability.</title>
        <authorList>
            <person name="Ravin N.V."/>
            <person name="Rakitin A.L."/>
            <person name="Ivanova A.A."/>
            <person name="Beletsky A.V."/>
            <person name="Kulichevskaya I.S."/>
            <person name="Mardanov A.V."/>
            <person name="Dedysh S.N."/>
        </authorList>
    </citation>
    <scope>NUCLEOTIDE SEQUENCE [LARGE SCALE GENOMIC DNA]</scope>
    <source>
        <strain evidence="3">SP5</strain>
    </source>
</reference>
<keyword evidence="3" id="KW-1185">Reference proteome</keyword>
<proteinExistence type="predicted"/>
<dbReference type="EMBL" id="NIDE01000020">
    <property type="protein sequence ID" value="OWK34293.1"/>
    <property type="molecule type" value="Genomic_DNA"/>
</dbReference>
<comment type="caution">
    <text evidence="2">The sequence shown here is derived from an EMBL/GenBank/DDBJ whole genome shotgun (WGS) entry which is preliminary data.</text>
</comment>
<accession>A0A225D030</accession>
<gene>
    <name evidence="2" type="ORF">FRUB_10264</name>
</gene>
<evidence type="ECO:0000313" key="2">
    <source>
        <dbReference type="EMBL" id="OWK34293.1"/>
    </source>
</evidence>
<organism evidence="2 3">
    <name type="scientific">Fimbriiglobus ruber</name>
    <dbReference type="NCBI Taxonomy" id="1908690"/>
    <lineage>
        <taxon>Bacteria</taxon>
        <taxon>Pseudomonadati</taxon>
        <taxon>Planctomycetota</taxon>
        <taxon>Planctomycetia</taxon>
        <taxon>Gemmatales</taxon>
        <taxon>Gemmataceae</taxon>
        <taxon>Fimbriiglobus</taxon>
    </lineage>
</organism>
<evidence type="ECO:0000256" key="1">
    <source>
        <dbReference type="SAM" id="MobiDB-lite"/>
    </source>
</evidence>
<feature type="compositionally biased region" description="Basic and acidic residues" evidence="1">
    <location>
        <begin position="52"/>
        <end position="62"/>
    </location>
</feature>
<name>A0A225D030_9BACT</name>
<evidence type="ECO:0000313" key="3">
    <source>
        <dbReference type="Proteomes" id="UP000214646"/>
    </source>
</evidence>
<dbReference type="AlphaFoldDB" id="A0A225D030"/>
<protein>
    <submittedName>
        <fullName evidence="2">Uncharacterized protein</fullName>
    </submittedName>
</protein>